<gene>
    <name evidence="2" type="ORF">AWZ03_014786</name>
</gene>
<accession>A0A484AT48</accession>
<dbReference type="AlphaFoldDB" id="A0A484AT48"/>
<name>A0A484AT48_DRONA</name>
<keyword evidence="3" id="KW-1185">Reference proteome</keyword>
<evidence type="ECO:0000313" key="3">
    <source>
        <dbReference type="Proteomes" id="UP000295192"/>
    </source>
</evidence>
<proteinExistence type="predicted"/>
<dbReference type="Proteomes" id="UP000295192">
    <property type="component" value="Unassembled WGS sequence"/>
</dbReference>
<evidence type="ECO:0000256" key="1">
    <source>
        <dbReference type="SAM" id="MobiDB-lite"/>
    </source>
</evidence>
<sequence>MDIEMENENIEINSEGEMEEEETACVENPPYVEEQPSYPPPPAISGLEVVAAPQNEGEDEETSPTLWSEEAGTRNQVELNEGPVTVVGRGVGRERSPSVVARQRRRGGEERARTTKFEAVTGSTLLWAKSVREP</sequence>
<comment type="caution">
    <text evidence="2">The sequence shown here is derived from an EMBL/GenBank/DDBJ whole genome shotgun (WGS) entry which is preliminary data.</text>
</comment>
<organism evidence="2 3">
    <name type="scientific">Drosophila navojoa</name>
    <name type="common">Fruit fly</name>
    <dbReference type="NCBI Taxonomy" id="7232"/>
    <lineage>
        <taxon>Eukaryota</taxon>
        <taxon>Metazoa</taxon>
        <taxon>Ecdysozoa</taxon>
        <taxon>Arthropoda</taxon>
        <taxon>Hexapoda</taxon>
        <taxon>Insecta</taxon>
        <taxon>Pterygota</taxon>
        <taxon>Neoptera</taxon>
        <taxon>Endopterygota</taxon>
        <taxon>Diptera</taxon>
        <taxon>Brachycera</taxon>
        <taxon>Muscomorpha</taxon>
        <taxon>Ephydroidea</taxon>
        <taxon>Drosophilidae</taxon>
        <taxon>Drosophila</taxon>
    </lineage>
</organism>
<feature type="region of interest" description="Disordered" evidence="1">
    <location>
        <begin position="52"/>
        <end position="74"/>
    </location>
</feature>
<evidence type="ECO:0000313" key="2">
    <source>
        <dbReference type="EMBL" id="TDG38791.1"/>
    </source>
</evidence>
<reference evidence="2 3" key="1">
    <citation type="journal article" date="2019" name="J. Hered.">
        <title>An Improved Genome Assembly for Drosophila navojoa, the Basal Species in the mojavensis Cluster.</title>
        <authorList>
            <person name="Vanderlinde T."/>
            <person name="Dupim E.G."/>
            <person name="Nazario-Yepiz N.O."/>
            <person name="Carvalho A.B."/>
        </authorList>
    </citation>
    <scope>NUCLEOTIDE SEQUENCE [LARGE SCALE GENOMIC DNA]</scope>
    <source>
        <strain evidence="2">Navoj_Jal97</strain>
        <tissue evidence="2">Whole organism</tissue>
    </source>
</reference>
<feature type="region of interest" description="Disordered" evidence="1">
    <location>
        <begin position="1"/>
        <end position="20"/>
    </location>
</feature>
<protein>
    <submittedName>
        <fullName evidence="2">Uncharacterized protein</fullName>
    </submittedName>
</protein>
<feature type="region of interest" description="Disordered" evidence="1">
    <location>
        <begin position="88"/>
        <end position="113"/>
    </location>
</feature>
<dbReference type="EMBL" id="LSRL02001918">
    <property type="protein sequence ID" value="TDG38791.1"/>
    <property type="molecule type" value="Genomic_DNA"/>
</dbReference>